<protein>
    <recommendedName>
        <fullName evidence="4">Lipoprotein</fullName>
    </recommendedName>
</protein>
<keyword evidence="1" id="KW-0732">Signal</keyword>
<evidence type="ECO:0000313" key="3">
    <source>
        <dbReference type="Proteomes" id="UP000217257"/>
    </source>
</evidence>
<sequence>MRLASLLLTALLASACGPGEPSDRPPTNTVVSLQESPSKAAAALTLTRTYDCLLFVHTGMTSFSIQHLVNVMSDGSVISTCHLDGALQGSGSSVFQGDHPEAEKGQCVVHASANGTATGESWTLNLYPHLLSSEGTYHKQNSAQDGLRYRLACNVR</sequence>
<organism evidence="2 3">
    <name type="scientific">Cystobacter fuscus</name>
    <dbReference type="NCBI Taxonomy" id="43"/>
    <lineage>
        <taxon>Bacteria</taxon>
        <taxon>Pseudomonadati</taxon>
        <taxon>Myxococcota</taxon>
        <taxon>Myxococcia</taxon>
        <taxon>Myxococcales</taxon>
        <taxon>Cystobacterineae</taxon>
        <taxon>Archangiaceae</taxon>
        <taxon>Cystobacter</taxon>
    </lineage>
</organism>
<proteinExistence type="predicted"/>
<name>A0A250JHP9_9BACT</name>
<gene>
    <name evidence="2" type="ORF">CYFUS_008885</name>
</gene>
<dbReference type="RefSeq" id="WP_157759015.1">
    <property type="nucleotide sequence ID" value="NZ_CP022098.1"/>
</dbReference>
<dbReference type="PROSITE" id="PS51257">
    <property type="entry name" value="PROKAR_LIPOPROTEIN"/>
    <property type="match status" value="1"/>
</dbReference>
<feature type="chain" id="PRO_5012761276" description="Lipoprotein" evidence="1">
    <location>
        <begin position="16"/>
        <end position="156"/>
    </location>
</feature>
<evidence type="ECO:0000313" key="2">
    <source>
        <dbReference type="EMBL" id="ATB43405.1"/>
    </source>
</evidence>
<dbReference type="Proteomes" id="UP000217257">
    <property type="component" value="Chromosome"/>
</dbReference>
<evidence type="ECO:0008006" key="4">
    <source>
        <dbReference type="Google" id="ProtNLM"/>
    </source>
</evidence>
<dbReference type="EMBL" id="CP022098">
    <property type="protein sequence ID" value="ATB43405.1"/>
    <property type="molecule type" value="Genomic_DNA"/>
</dbReference>
<dbReference type="AlphaFoldDB" id="A0A250JHP9"/>
<dbReference type="KEGG" id="cfus:CYFUS_008885"/>
<feature type="signal peptide" evidence="1">
    <location>
        <begin position="1"/>
        <end position="15"/>
    </location>
</feature>
<reference evidence="2 3" key="1">
    <citation type="submission" date="2017-06" db="EMBL/GenBank/DDBJ databases">
        <title>Sequencing and comparative analysis of myxobacterial genomes.</title>
        <authorList>
            <person name="Rupp O."/>
            <person name="Goesmann A."/>
            <person name="Sogaard-Andersen L."/>
        </authorList>
    </citation>
    <scope>NUCLEOTIDE SEQUENCE [LARGE SCALE GENOMIC DNA]</scope>
    <source>
        <strain evidence="2 3">DSM 52655</strain>
    </source>
</reference>
<evidence type="ECO:0000256" key="1">
    <source>
        <dbReference type="SAM" id="SignalP"/>
    </source>
</evidence>
<accession>A0A250JHP9</accession>